<keyword evidence="2" id="KW-1185">Reference proteome</keyword>
<gene>
    <name evidence="1" type="ORF">CLF_100199</name>
</gene>
<sequence length="129" mass="14736">MVDTVIRQLDIASFRVVDCLIWNGNFFLRSCEGRFFDVIVRVNGPSSCEQCIEVFQKFIVVNGGHELSQPILDKLQSMICELSERKYNPSHNQKKFVTAGRELPEGKNVLTITDSTSLETEREDTVTDY</sequence>
<protein>
    <submittedName>
        <fullName evidence="1">Uncharacterized protein</fullName>
    </submittedName>
</protein>
<dbReference type="AlphaFoldDB" id="G7Y2X0"/>
<dbReference type="Proteomes" id="UP000008909">
    <property type="component" value="Unassembled WGS sequence"/>
</dbReference>
<accession>G7Y2X0</accession>
<organism evidence="1 2">
    <name type="scientific">Clonorchis sinensis</name>
    <name type="common">Chinese liver fluke</name>
    <dbReference type="NCBI Taxonomy" id="79923"/>
    <lineage>
        <taxon>Eukaryota</taxon>
        <taxon>Metazoa</taxon>
        <taxon>Spiralia</taxon>
        <taxon>Lophotrochozoa</taxon>
        <taxon>Platyhelminthes</taxon>
        <taxon>Trematoda</taxon>
        <taxon>Digenea</taxon>
        <taxon>Opisthorchiida</taxon>
        <taxon>Opisthorchiata</taxon>
        <taxon>Opisthorchiidae</taxon>
        <taxon>Clonorchis</taxon>
    </lineage>
</organism>
<dbReference type="EMBL" id="DF142833">
    <property type="protein sequence ID" value="GAA47307.1"/>
    <property type="molecule type" value="Genomic_DNA"/>
</dbReference>
<evidence type="ECO:0000313" key="2">
    <source>
        <dbReference type="Proteomes" id="UP000008909"/>
    </source>
</evidence>
<reference evidence="1" key="1">
    <citation type="journal article" date="2011" name="Genome Biol.">
        <title>The draft genome of the carcinogenic human liver fluke Clonorchis sinensis.</title>
        <authorList>
            <person name="Wang X."/>
            <person name="Chen W."/>
            <person name="Huang Y."/>
            <person name="Sun J."/>
            <person name="Men J."/>
            <person name="Liu H."/>
            <person name="Luo F."/>
            <person name="Guo L."/>
            <person name="Lv X."/>
            <person name="Deng C."/>
            <person name="Zhou C."/>
            <person name="Fan Y."/>
            <person name="Li X."/>
            <person name="Huang L."/>
            <person name="Hu Y."/>
            <person name="Liang C."/>
            <person name="Hu X."/>
            <person name="Xu J."/>
            <person name="Yu X."/>
        </authorList>
    </citation>
    <scope>NUCLEOTIDE SEQUENCE [LARGE SCALE GENOMIC DNA]</scope>
    <source>
        <strain evidence="1">Henan</strain>
    </source>
</reference>
<reference key="2">
    <citation type="submission" date="2011-10" db="EMBL/GenBank/DDBJ databases">
        <title>The genome and transcriptome sequence of Clonorchis sinensis provide insights into the carcinogenic liver fluke.</title>
        <authorList>
            <person name="Wang X."/>
            <person name="Huang Y."/>
            <person name="Chen W."/>
            <person name="Liu H."/>
            <person name="Guo L."/>
            <person name="Chen Y."/>
            <person name="Luo F."/>
            <person name="Zhou W."/>
            <person name="Sun J."/>
            <person name="Mao Q."/>
            <person name="Liang P."/>
            <person name="Zhou C."/>
            <person name="Tian Y."/>
            <person name="Men J."/>
            <person name="Lv X."/>
            <person name="Huang L."/>
            <person name="Zhou J."/>
            <person name="Hu Y."/>
            <person name="Li R."/>
            <person name="Zhang F."/>
            <person name="Lei H."/>
            <person name="Li X."/>
            <person name="Hu X."/>
            <person name="Liang C."/>
            <person name="Xu J."/>
            <person name="Wu Z."/>
            <person name="Yu X."/>
        </authorList>
    </citation>
    <scope>NUCLEOTIDE SEQUENCE</scope>
    <source>
        <strain>Henan</strain>
    </source>
</reference>
<name>G7Y2X0_CLOSI</name>
<evidence type="ECO:0000313" key="1">
    <source>
        <dbReference type="EMBL" id="GAA47307.1"/>
    </source>
</evidence>
<proteinExistence type="predicted"/>
<feature type="non-terminal residue" evidence="1">
    <location>
        <position position="129"/>
    </location>
</feature>